<evidence type="ECO:0000313" key="4">
    <source>
        <dbReference type="Proteomes" id="UP001500729"/>
    </source>
</evidence>
<reference evidence="4" key="1">
    <citation type="journal article" date="2019" name="Int. J. Syst. Evol. Microbiol.">
        <title>The Global Catalogue of Microorganisms (GCM) 10K type strain sequencing project: providing services to taxonomists for standard genome sequencing and annotation.</title>
        <authorList>
            <consortium name="The Broad Institute Genomics Platform"/>
            <consortium name="The Broad Institute Genome Sequencing Center for Infectious Disease"/>
            <person name="Wu L."/>
            <person name="Ma J."/>
        </authorList>
    </citation>
    <scope>NUCLEOTIDE SEQUENCE [LARGE SCALE GENOMIC DNA]</scope>
    <source>
        <strain evidence="4">JCM 10303</strain>
    </source>
</reference>
<feature type="domain" description="Fe/B12 periplasmic-binding" evidence="2">
    <location>
        <begin position="70"/>
        <end position="337"/>
    </location>
</feature>
<dbReference type="Gene3D" id="3.40.50.1980">
    <property type="entry name" value="Nitrogenase molybdenum iron protein domain"/>
    <property type="match status" value="2"/>
</dbReference>
<proteinExistence type="inferred from homology"/>
<accession>A0ABP3P193</accession>
<dbReference type="Proteomes" id="UP001500729">
    <property type="component" value="Unassembled WGS sequence"/>
</dbReference>
<name>A0ABP3P193_SACER</name>
<sequence length="337" mass="35480">MGAQDGAGARVRAFPRALTPEGPMRRLLVVLATTLLLAGCGTAASTGPAWEGMRVENCGRTQVIAEPPRRVVSLNQHATEILLALGLGDRLVGTAYPDDRTPPASVAADYARVPLLAVEYPSAERILEAEPDLVVGGYSSAFDEGEGRGREALESKGIATLLLSESCATGPTGMPALLADIDMFGSVLGLRERASVLAADIEGRVRAVEQRLAGVPPVDVFVYDSGEQAAFTLGGHGVGNDALTRAGARNVFADVPEGFADVSWEQVASRAPRAIVLVDYLAKPVHDKRAYLEGHPLASGTPAVRADRYSTVPLVELTEGIRFPDAVERLARDLHGA</sequence>
<comment type="caution">
    <text evidence="3">The sequence shown here is derived from an EMBL/GenBank/DDBJ whole genome shotgun (WGS) entry which is preliminary data.</text>
</comment>
<dbReference type="EMBL" id="BAAAGS010000065">
    <property type="protein sequence ID" value="GAA0555069.1"/>
    <property type="molecule type" value="Genomic_DNA"/>
</dbReference>
<organism evidence="3 4">
    <name type="scientific">Saccharopolyspora erythraea</name>
    <name type="common">Streptomyces erythraeus</name>
    <dbReference type="NCBI Taxonomy" id="1836"/>
    <lineage>
        <taxon>Bacteria</taxon>
        <taxon>Bacillati</taxon>
        <taxon>Actinomycetota</taxon>
        <taxon>Actinomycetes</taxon>
        <taxon>Pseudonocardiales</taxon>
        <taxon>Pseudonocardiaceae</taxon>
        <taxon>Saccharopolyspora</taxon>
    </lineage>
</organism>
<keyword evidence="4" id="KW-1185">Reference proteome</keyword>
<dbReference type="InterPro" id="IPR050902">
    <property type="entry name" value="ABC_Transporter_SBP"/>
</dbReference>
<evidence type="ECO:0000313" key="3">
    <source>
        <dbReference type="EMBL" id="GAA0555069.1"/>
    </source>
</evidence>
<dbReference type="PANTHER" id="PTHR30535:SF7">
    <property type="entry name" value="IRON(III) DICITRATE-BINDING PROTEIN"/>
    <property type="match status" value="1"/>
</dbReference>
<evidence type="ECO:0000259" key="2">
    <source>
        <dbReference type="PROSITE" id="PS50983"/>
    </source>
</evidence>
<gene>
    <name evidence="3" type="ORF">GCM10009533_61220</name>
</gene>
<evidence type="ECO:0000256" key="1">
    <source>
        <dbReference type="ARBA" id="ARBA00008814"/>
    </source>
</evidence>
<comment type="similarity">
    <text evidence="1">Belongs to the bacterial solute-binding protein 8 family.</text>
</comment>
<dbReference type="PROSITE" id="PS50983">
    <property type="entry name" value="FE_B12_PBP"/>
    <property type="match status" value="1"/>
</dbReference>
<protein>
    <submittedName>
        <fullName evidence="3">ABC transporter substrate-binding protein</fullName>
    </submittedName>
</protein>
<dbReference type="PANTHER" id="PTHR30535">
    <property type="entry name" value="VITAMIN B12-BINDING PROTEIN"/>
    <property type="match status" value="1"/>
</dbReference>
<dbReference type="Pfam" id="PF01497">
    <property type="entry name" value="Peripla_BP_2"/>
    <property type="match status" value="1"/>
</dbReference>
<dbReference type="InterPro" id="IPR002491">
    <property type="entry name" value="ABC_transptr_periplasmic_BD"/>
</dbReference>
<dbReference type="SUPFAM" id="SSF53807">
    <property type="entry name" value="Helical backbone' metal receptor"/>
    <property type="match status" value="1"/>
</dbReference>